<protein>
    <recommendedName>
        <fullName evidence="1">MAE-28990/MAE-18760-like HEPN domain-containing protein</fullName>
    </recommendedName>
</protein>
<accession>A0A7W8DNY8</accession>
<reference evidence="2 3" key="1">
    <citation type="submission" date="2020-08" db="EMBL/GenBank/DDBJ databases">
        <title>Genomic Encyclopedia of Type Strains, Phase IV (KMG-IV): sequencing the most valuable type-strain genomes for metagenomic binning, comparative biology and taxonomic classification.</title>
        <authorList>
            <person name="Goeker M."/>
        </authorList>
    </citation>
    <scope>NUCLEOTIDE SEQUENCE [LARGE SCALE GENOMIC DNA]</scope>
    <source>
        <strain evidence="2 3">DSM 12251</strain>
    </source>
</reference>
<proteinExistence type="predicted"/>
<dbReference type="Pfam" id="PF18737">
    <property type="entry name" value="HEPN_MAE_28990"/>
    <property type="match status" value="1"/>
</dbReference>
<sequence>MKIKSIGDFEAAIDKDFQWRKHEITTIKLALKSARAHQVDVYFRSGVVLLYAHWEGLVKFSAKAYLSYVNNQGCCYHLMQPNFLFFAVKESLENSGKVNLSNYSLFEKTQDFFTTSNTQKFCVNADLHISTKENQNLTSAEFKAIVCKLGLRYLTLYELKEKLIDNQLLKYRNKVAHGESLRDEISDPLDTFTTLTDKVLENLESLCSQLRQAAQGKNFLKPAA</sequence>
<feature type="domain" description="MAE-28990/MAE-18760-like HEPN" evidence="1">
    <location>
        <begin position="9"/>
        <end position="217"/>
    </location>
</feature>
<gene>
    <name evidence="2" type="ORF">HNQ64_000660</name>
</gene>
<evidence type="ECO:0000313" key="2">
    <source>
        <dbReference type="EMBL" id="MBB5036426.1"/>
    </source>
</evidence>
<dbReference type="Proteomes" id="UP000534294">
    <property type="component" value="Unassembled WGS sequence"/>
</dbReference>
<dbReference type="AlphaFoldDB" id="A0A7W8DNY8"/>
<name>A0A7W8DNY8_9BACT</name>
<dbReference type="EMBL" id="JACHIF010000001">
    <property type="protein sequence ID" value="MBB5036426.1"/>
    <property type="molecule type" value="Genomic_DNA"/>
</dbReference>
<dbReference type="InterPro" id="IPR040788">
    <property type="entry name" value="HEPN_MAE_28990"/>
</dbReference>
<organism evidence="2 3">
    <name type="scientific">Prosthecobacter dejongeii</name>
    <dbReference type="NCBI Taxonomy" id="48465"/>
    <lineage>
        <taxon>Bacteria</taxon>
        <taxon>Pseudomonadati</taxon>
        <taxon>Verrucomicrobiota</taxon>
        <taxon>Verrucomicrobiia</taxon>
        <taxon>Verrucomicrobiales</taxon>
        <taxon>Verrucomicrobiaceae</taxon>
        <taxon>Prosthecobacter</taxon>
    </lineage>
</organism>
<comment type="caution">
    <text evidence="2">The sequence shown here is derived from an EMBL/GenBank/DDBJ whole genome shotgun (WGS) entry which is preliminary data.</text>
</comment>
<dbReference type="RefSeq" id="WP_184205298.1">
    <property type="nucleotide sequence ID" value="NZ_JACHIF010000001.1"/>
</dbReference>
<evidence type="ECO:0000313" key="3">
    <source>
        <dbReference type="Proteomes" id="UP000534294"/>
    </source>
</evidence>
<evidence type="ECO:0000259" key="1">
    <source>
        <dbReference type="Pfam" id="PF18737"/>
    </source>
</evidence>
<keyword evidence="3" id="KW-1185">Reference proteome</keyword>